<organism evidence="1">
    <name type="scientific">viral metagenome</name>
    <dbReference type="NCBI Taxonomy" id="1070528"/>
    <lineage>
        <taxon>unclassified sequences</taxon>
        <taxon>metagenomes</taxon>
        <taxon>organismal metagenomes</taxon>
    </lineage>
</organism>
<evidence type="ECO:0000313" key="2">
    <source>
        <dbReference type="EMBL" id="QJB00537.1"/>
    </source>
</evidence>
<gene>
    <name evidence="2" type="ORF">MM171A00427_0033</name>
    <name evidence="1" type="ORF">MM415B01545_0013</name>
</gene>
<dbReference type="AlphaFoldDB" id="A0A6M3IKJ7"/>
<dbReference type="EMBL" id="MT141295">
    <property type="protein sequence ID" value="QJA57865.1"/>
    <property type="molecule type" value="Genomic_DNA"/>
</dbReference>
<proteinExistence type="predicted"/>
<dbReference type="EMBL" id="MT143695">
    <property type="protein sequence ID" value="QJB00537.1"/>
    <property type="molecule type" value="Genomic_DNA"/>
</dbReference>
<accession>A0A6M3IKJ7</accession>
<reference evidence="1" key="1">
    <citation type="submission" date="2020-03" db="EMBL/GenBank/DDBJ databases">
        <title>The deep terrestrial virosphere.</title>
        <authorList>
            <person name="Holmfeldt K."/>
            <person name="Nilsson E."/>
            <person name="Simone D."/>
            <person name="Lopez-Fernandez M."/>
            <person name="Wu X."/>
            <person name="de Brujin I."/>
            <person name="Lundin D."/>
            <person name="Andersson A."/>
            <person name="Bertilsson S."/>
            <person name="Dopson M."/>
        </authorList>
    </citation>
    <scope>NUCLEOTIDE SEQUENCE</scope>
    <source>
        <strain evidence="2">MM171A00427</strain>
        <strain evidence="1">MM415B01545</strain>
    </source>
</reference>
<evidence type="ECO:0000313" key="1">
    <source>
        <dbReference type="EMBL" id="QJA57865.1"/>
    </source>
</evidence>
<sequence>MTDQDTLLKRWQYFIAQFVVFPAISWDYTVPSPGAITWQPFCLISPRYAHTSIGGTVTLYATDSYTRPTTAVSSYAWAKVSGAGSIVDNLDGTCTVTAGDGVTKVSCTVTDAASETAVGYAFVHGGSSGNFTAIVSEVSQFSGDLDTGEFKADVTLRGAYSGLVSNDGRDHVILMHVTHYWDGVADTFGGYKRDNNTFVLMCRDSEIYEEAESYYTVLHLEAPSYILKQTGGGTGEMKFKSGGAVAGYYTTADLTPNDAAYYVLRETMNYHEYFNVSLWNNTMTIDNFNIRADTSIWDACRDSHGWNFGILYMNRWGNLNGKPDPRVRYDEWEAIAGSVGDYTEAHLMAYDIQRLRTDRIGGAKIQAILPDMTIVDTSVSAPGTYYTANYGQDIRMTGLLADSAATLSYWMEQHLYYLNTEYQGTFKMAMGHELNPGDVFDMGDITPTIADTITGSKWFVLGVSYRFDFEQGTWLRDLKVTTIAKAPLE</sequence>
<protein>
    <submittedName>
        <fullName evidence="1">Uncharacterized protein</fullName>
    </submittedName>
</protein>
<name>A0A6M3IKJ7_9ZZZZ</name>